<comment type="caution">
    <text evidence="1">The sequence shown here is derived from an EMBL/GenBank/DDBJ whole genome shotgun (WGS) entry which is preliminary data.</text>
</comment>
<reference evidence="1" key="1">
    <citation type="submission" date="2021-01" db="EMBL/GenBank/DDBJ databases">
        <title>Whole genome shotgun sequence of Actinoplanes cyaneus NBRC 14990.</title>
        <authorList>
            <person name="Komaki H."/>
            <person name="Tamura T."/>
        </authorList>
    </citation>
    <scope>NUCLEOTIDE SEQUENCE</scope>
    <source>
        <strain evidence="1">NBRC 14990</strain>
    </source>
</reference>
<name>A0A919M4G3_9ACTN</name>
<gene>
    <name evidence="1" type="ORF">Acy02nite_34680</name>
</gene>
<organism evidence="1 2">
    <name type="scientific">Actinoplanes cyaneus</name>
    <dbReference type="NCBI Taxonomy" id="52696"/>
    <lineage>
        <taxon>Bacteria</taxon>
        <taxon>Bacillati</taxon>
        <taxon>Actinomycetota</taxon>
        <taxon>Actinomycetes</taxon>
        <taxon>Micromonosporales</taxon>
        <taxon>Micromonosporaceae</taxon>
        <taxon>Actinoplanes</taxon>
    </lineage>
</organism>
<keyword evidence="2" id="KW-1185">Reference proteome</keyword>
<dbReference type="EMBL" id="BOMH01000027">
    <property type="protein sequence ID" value="GID65587.1"/>
    <property type="molecule type" value="Genomic_DNA"/>
</dbReference>
<sequence length="144" mass="15621">MSWWRRSRPVYAVDGVAPHRNSAGWDIYEGDTLAARPVVAGALARLPRDPALAYLPFSLALSTRDGREWGLAFGDEALTWFDLSAPDGSDLFEETLAAAAFTGTVERVDREAFVFTTTGSLPADVTLAHCLDICGTVFRRLTAG</sequence>
<accession>A0A919M4G3</accession>
<proteinExistence type="predicted"/>
<dbReference type="RefSeq" id="WP_203741746.1">
    <property type="nucleotide sequence ID" value="NZ_BAAAUC010000003.1"/>
</dbReference>
<dbReference type="Proteomes" id="UP000619479">
    <property type="component" value="Unassembled WGS sequence"/>
</dbReference>
<protein>
    <submittedName>
        <fullName evidence="1">Uncharacterized protein</fullName>
    </submittedName>
</protein>
<dbReference type="AlphaFoldDB" id="A0A919M4G3"/>
<evidence type="ECO:0000313" key="1">
    <source>
        <dbReference type="EMBL" id="GID65587.1"/>
    </source>
</evidence>
<evidence type="ECO:0000313" key="2">
    <source>
        <dbReference type="Proteomes" id="UP000619479"/>
    </source>
</evidence>